<dbReference type="PANTHER" id="PTHR12729">
    <property type="entry name" value="TRNA(HIS) GUANYLYLTRANSFERASE-RELATED"/>
    <property type="match status" value="1"/>
</dbReference>
<dbReference type="GO" id="GO:0000287">
    <property type="term" value="F:magnesium ion binding"/>
    <property type="evidence" value="ECO:0007669"/>
    <property type="project" value="InterPro"/>
</dbReference>
<evidence type="ECO:0000313" key="2">
    <source>
        <dbReference type="EMBL" id="GGP22406.1"/>
    </source>
</evidence>
<dbReference type="GO" id="GO:0008193">
    <property type="term" value="F:tRNA guanylyltransferase activity"/>
    <property type="evidence" value="ECO:0007669"/>
    <property type="project" value="InterPro"/>
</dbReference>
<gene>
    <name evidence="2" type="ORF">GCM10007981_18340</name>
</gene>
<proteinExistence type="predicted"/>
<dbReference type="InterPro" id="IPR007537">
    <property type="entry name" value="tRNAHis_GuaTrfase_Thg1"/>
</dbReference>
<dbReference type="Proteomes" id="UP000610960">
    <property type="component" value="Unassembled WGS sequence"/>
</dbReference>
<protein>
    <recommendedName>
        <fullName evidence="1">tRNAHis guanylyltransferase catalytic domain-containing protein</fullName>
    </recommendedName>
</protein>
<dbReference type="InterPro" id="IPR024956">
    <property type="entry name" value="tRNAHis_GuaTrfase_cat"/>
</dbReference>
<dbReference type="Gene3D" id="3.30.70.3000">
    <property type="match status" value="1"/>
</dbReference>
<organism evidence="2 3">
    <name type="scientific">Thermocladium modestius</name>
    <dbReference type="NCBI Taxonomy" id="62609"/>
    <lineage>
        <taxon>Archaea</taxon>
        <taxon>Thermoproteota</taxon>
        <taxon>Thermoprotei</taxon>
        <taxon>Thermoproteales</taxon>
        <taxon>Thermoproteaceae</taxon>
        <taxon>Thermocladium</taxon>
    </lineage>
</organism>
<dbReference type="InterPro" id="IPR038469">
    <property type="entry name" value="tRNAHis_GuaTrfase_Thg1_sf"/>
</dbReference>
<evidence type="ECO:0000313" key="3">
    <source>
        <dbReference type="Proteomes" id="UP000610960"/>
    </source>
</evidence>
<keyword evidence="3" id="KW-1185">Reference proteome</keyword>
<dbReference type="PANTHER" id="PTHR12729:SF6">
    <property type="entry name" value="TRNA(HIS) GUANYLYLTRANSFERASE-RELATED"/>
    <property type="match status" value="1"/>
</dbReference>
<reference evidence="2" key="1">
    <citation type="journal article" date="2014" name="Int. J. Syst. Evol. Microbiol.">
        <title>Complete genome sequence of Corynebacterium casei LMG S-19264T (=DSM 44701T), isolated from a smear-ripened cheese.</title>
        <authorList>
            <consortium name="US DOE Joint Genome Institute (JGI-PGF)"/>
            <person name="Walter F."/>
            <person name="Albersmeier A."/>
            <person name="Kalinowski J."/>
            <person name="Ruckert C."/>
        </authorList>
    </citation>
    <scope>NUCLEOTIDE SEQUENCE</scope>
    <source>
        <strain evidence="2">JCM 10088</strain>
    </source>
</reference>
<dbReference type="Pfam" id="PF04446">
    <property type="entry name" value="Thg1"/>
    <property type="match status" value="1"/>
</dbReference>
<reference evidence="2" key="2">
    <citation type="submission" date="2020-09" db="EMBL/GenBank/DDBJ databases">
        <authorList>
            <person name="Sun Q."/>
            <person name="Ohkuma M."/>
        </authorList>
    </citation>
    <scope>NUCLEOTIDE SEQUENCE</scope>
    <source>
        <strain evidence="2">JCM 10088</strain>
    </source>
</reference>
<evidence type="ECO:0000259" key="1">
    <source>
        <dbReference type="Pfam" id="PF04446"/>
    </source>
</evidence>
<dbReference type="EMBL" id="BMNL01000004">
    <property type="protein sequence ID" value="GGP22406.1"/>
    <property type="molecule type" value="Genomic_DNA"/>
</dbReference>
<feature type="domain" description="tRNAHis guanylyltransferase catalytic" evidence="1">
    <location>
        <begin position="20"/>
        <end position="129"/>
    </location>
</feature>
<name>A0A830GXC7_9CREN</name>
<dbReference type="GO" id="GO:0006400">
    <property type="term" value="P:tRNA modification"/>
    <property type="evidence" value="ECO:0007669"/>
    <property type="project" value="InterPro"/>
</dbReference>
<sequence length="222" mass="25271">MLRAMDRLLEVDLRRAKEYFESRESISVVKGQLMVLRLDGVSFRTRLNGFRKPRDERVMAAIETAARELMRGFGAAVAYVVSDEINLFLGEHVPFGSREFKLTSVSAGIASAHVSIALGRPLYFDSRIVRLDHGDELPYIVWRARLAAGNYLSNFARKPFKEAIYMDGINYLDCCGKVLARKWIGNKPSRRVIMEYPAIDVIEMWRIPSSTDGYGEKRRGTT</sequence>
<dbReference type="AlphaFoldDB" id="A0A830GXC7"/>
<comment type="caution">
    <text evidence="2">The sequence shown here is derived from an EMBL/GenBank/DDBJ whole genome shotgun (WGS) entry which is preliminary data.</text>
</comment>
<accession>A0A830GXC7</accession>